<gene>
    <name evidence="3" type="ORF">FJQ98_07265</name>
</gene>
<accession>A0ABX7B061</accession>
<dbReference type="GO" id="GO:0016787">
    <property type="term" value="F:hydrolase activity"/>
    <property type="evidence" value="ECO:0007669"/>
    <property type="project" value="UniProtKB-KW"/>
</dbReference>
<dbReference type="InterPro" id="IPR000086">
    <property type="entry name" value="NUDIX_hydrolase_dom"/>
</dbReference>
<sequence length="69" mass="7893">MVLQGTKKEAKTWAVPSGGKEATENFESCCIREVYEETGFVVDVVKKCYIKIMTQWKFVTLRQSLSVDK</sequence>
<reference evidence="3 4" key="1">
    <citation type="submission" date="2020-01" db="EMBL/GenBank/DDBJ databases">
        <authorList>
            <person name="Liu G."/>
            <person name="Liu B."/>
        </authorList>
    </citation>
    <scope>NUCLEOTIDE SEQUENCE [LARGE SCALE GENOMIC DNA]</scope>
    <source>
        <strain evidence="3 4">FJAT-51161</strain>
    </source>
</reference>
<dbReference type="Proteomes" id="UP000596049">
    <property type="component" value="Chromosome"/>
</dbReference>
<dbReference type="EMBL" id="CP067341">
    <property type="protein sequence ID" value="QQP13834.1"/>
    <property type="molecule type" value="Genomic_DNA"/>
</dbReference>
<dbReference type="PROSITE" id="PS00893">
    <property type="entry name" value="NUDIX_BOX"/>
    <property type="match status" value="1"/>
</dbReference>
<proteinExistence type="predicted"/>
<feature type="domain" description="Nudix hydrolase" evidence="2">
    <location>
        <begin position="6"/>
        <end position="45"/>
    </location>
</feature>
<dbReference type="Gene3D" id="3.90.79.10">
    <property type="entry name" value="Nucleoside Triphosphate Pyrophosphohydrolase"/>
    <property type="match status" value="1"/>
</dbReference>
<keyword evidence="1 3" id="KW-0378">Hydrolase</keyword>
<dbReference type="Pfam" id="PF00293">
    <property type="entry name" value="NUDIX"/>
    <property type="match status" value="1"/>
</dbReference>
<dbReference type="CDD" id="cd02883">
    <property type="entry name" value="NUDIX_Hydrolase"/>
    <property type="match status" value="1"/>
</dbReference>
<evidence type="ECO:0000313" key="4">
    <source>
        <dbReference type="Proteomes" id="UP000596049"/>
    </source>
</evidence>
<dbReference type="InterPro" id="IPR020084">
    <property type="entry name" value="NUDIX_hydrolase_CS"/>
</dbReference>
<protein>
    <submittedName>
        <fullName evidence="3">NUDIX hydrolase</fullName>
    </submittedName>
</protein>
<evidence type="ECO:0000313" key="3">
    <source>
        <dbReference type="EMBL" id="QQP13834.1"/>
    </source>
</evidence>
<name>A0ABX7B061_9BACI</name>
<dbReference type="InterPro" id="IPR015797">
    <property type="entry name" value="NUDIX_hydrolase-like_dom_sf"/>
</dbReference>
<evidence type="ECO:0000259" key="2">
    <source>
        <dbReference type="Pfam" id="PF00293"/>
    </source>
</evidence>
<keyword evidence="4" id="KW-1185">Reference proteome</keyword>
<organism evidence="3 4">
    <name type="scientific">Lysinibacillus agricola</name>
    <dbReference type="NCBI Taxonomy" id="2590012"/>
    <lineage>
        <taxon>Bacteria</taxon>
        <taxon>Bacillati</taxon>
        <taxon>Bacillota</taxon>
        <taxon>Bacilli</taxon>
        <taxon>Bacillales</taxon>
        <taxon>Bacillaceae</taxon>
        <taxon>Lysinibacillus</taxon>
    </lineage>
</organism>
<evidence type="ECO:0000256" key="1">
    <source>
        <dbReference type="ARBA" id="ARBA00022801"/>
    </source>
</evidence>
<dbReference type="SUPFAM" id="SSF55811">
    <property type="entry name" value="Nudix"/>
    <property type="match status" value="1"/>
</dbReference>